<feature type="transmembrane region" description="Helical" evidence="2">
    <location>
        <begin position="122"/>
        <end position="143"/>
    </location>
</feature>
<reference evidence="3" key="2">
    <citation type="journal article" date="2020" name="Nat. Commun.">
        <title>Large-scale genome sequencing of mycorrhizal fungi provides insights into the early evolution of symbiotic traits.</title>
        <authorList>
            <person name="Miyauchi S."/>
            <person name="Kiss E."/>
            <person name="Kuo A."/>
            <person name="Drula E."/>
            <person name="Kohler A."/>
            <person name="Sanchez-Garcia M."/>
            <person name="Morin E."/>
            <person name="Andreopoulos B."/>
            <person name="Barry K.W."/>
            <person name="Bonito G."/>
            <person name="Buee M."/>
            <person name="Carver A."/>
            <person name="Chen C."/>
            <person name="Cichocki N."/>
            <person name="Clum A."/>
            <person name="Culley D."/>
            <person name="Crous P.W."/>
            <person name="Fauchery L."/>
            <person name="Girlanda M."/>
            <person name="Hayes R.D."/>
            <person name="Keri Z."/>
            <person name="LaButti K."/>
            <person name="Lipzen A."/>
            <person name="Lombard V."/>
            <person name="Magnuson J."/>
            <person name="Maillard F."/>
            <person name="Murat C."/>
            <person name="Nolan M."/>
            <person name="Ohm R.A."/>
            <person name="Pangilinan J."/>
            <person name="Pereira M.F."/>
            <person name="Perotto S."/>
            <person name="Peter M."/>
            <person name="Pfister S."/>
            <person name="Riley R."/>
            <person name="Sitrit Y."/>
            <person name="Stielow J.B."/>
            <person name="Szollosi G."/>
            <person name="Zifcakova L."/>
            <person name="Stursova M."/>
            <person name="Spatafora J.W."/>
            <person name="Tedersoo L."/>
            <person name="Vaario L.M."/>
            <person name="Yamada A."/>
            <person name="Yan M."/>
            <person name="Wang P."/>
            <person name="Xu J."/>
            <person name="Bruns T."/>
            <person name="Baldrian P."/>
            <person name="Vilgalys R."/>
            <person name="Dunand C."/>
            <person name="Henrissat B."/>
            <person name="Grigoriev I.V."/>
            <person name="Hibbett D."/>
            <person name="Nagy L.G."/>
            <person name="Martin F.M."/>
        </authorList>
    </citation>
    <scope>NUCLEOTIDE SEQUENCE</scope>
    <source>
        <strain evidence="3">Prilba</strain>
    </source>
</reference>
<keyword evidence="2" id="KW-0812">Transmembrane</keyword>
<dbReference type="AlphaFoldDB" id="A0A9P5N6F5"/>
<gene>
    <name evidence="3" type="ORF">DFH94DRAFT_797573</name>
</gene>
<reference evidence="3" key="1">
    <citation type="submission" date="2019-10" db="EMBL/GenBank/DDBJ databases">
        <authorList>
            <consortium name="DOE Joint Genome Institute"/>
            <person name="Kuo A."/>
            <person name="Miyauchi S."/>
            <person name="Kiss E."/>
            <person name="Drula E."/>
            <person name="Kohler A."/>
            <person name="Sanchez-Garcia M."/>
            <person name="Andreopoulos B."/>
            <person name="Barry K.W."/>
            <person name="Bonito G."/>
            <person name="Buee M."/>
            <person name="Carver A."/>
            <person name="Chen C."/>
            <person name="Cichocki N."/>
            <person name="Clum A."/>
            <person name="Culley D."/>
            <person name="Crous P.W."/>
            <person name="Fauchery L."/>
            <person name="Girlanda M."/>
            <person name="Hayes R."/>
            <person name="Keri Z."/>
            <person name="LaButti K."/>
            <person name="Lipzen A."/>
            <person name="Lombard V."/>
            <person name="Magnuson J."/>
            <person name="Maillard F."/>
            <person name="Morin E."/>
            <person name="Murat C."/>
            <person name="Nolan M."/>
            <person name="Ohm R."/>
            <person name="Pangilinan J."/>
            <person name="Pereira M."/>
            <person name="Perotto S."/>
            <person name="Peter M."/>
            <person name="Riley R."/>
            <person name="Sitrit Y."/>
            <person name="Stielow B."/>
            <person name="Szollosi G."/>
            <person name="Zifcakova L."/>
            <person name="Stursova M."/>
            <person name="Spatafora J.W."/>
            <person name="Tedersoo L."/>
            <person name="Vaario L.-M."/>
            <person name="Yamada A."/>
            <person name="Yan M."/>
            <person name="Wang P."/>
            <person name="Xu J."/>
            <person name="Bruns T."/>
            <person name="Baldrian P."/>
            <person name="Vilgalys R."/>
            <person name="Henrissat B."/>
            <person name="Grigoriev I.V."/>
            <person name="Hibbett D."/>
            <person name="Nagy L.G."/>
            <person name="Martin F.M."/>
        </authorList>
    </citation>
    <scope>NUCLEOTIDE SEQUENCE</scope>
    <source>
        <strain evidence="3">Prilba</strain>
    </source>
</reference>
<name>A0A9P5N6F5_9AGAM</name>
<evidence type="ECO:0000256" key="2">
    <source>
        <dbReference type="SAM" id="Phobius"/>
    </source>
</evidence>
<keyword evidence="4" id="KW-1185">Reference proteome</keyword>
<accession>A0A9P5N6F5</accession>
<dbReference type="Proteomes" id="UP000759537">
    <property type="component" value="Unassembled WGS sequence"/>
</dbReference>
<dbReference type="EMBL" id="WHVB01000001">
    <property type="protein sequence ID" value="KAF8487201.1"/>
    <property type="molecule type" value="Genomic_DNA"/>
</dbReference>
<dbReference type="OrthoDB" id="3197626at2759"/>
<feature type="transmembrane region" description="Helical" evidence="2">
    <location>
        <begin position="168"/>
        <end position="187"/>
    </location>
</feature>
<evidence type="ECO:0000313" key="4">
    <source>
        <dbReference type="Proteomes" id="UP000759537"/>
    </source>
</evidence>
<organism evidence="3 4">
    <name type="scientific">Russula ochroleuca</name>
    <dbReference type="NCBI Taxonomy" id="152965"/>
    <lineage>
        <taxon>Eukaryota</taxon>
        <taxon>Fungi</taxon>
        <taxon>Dikarya</taxon>
        <taxon>Basidiomycota</taxon>
        <taxon>Agaricomycotina</taxon>
        <taxon>Agaricomycetes</taxon>
        <taxon>Russulales</taxon>
        <taxon>Russulaceae</taxon>
        <taxon>Russula</taxon>
    </lineage>
</organism>
<keyword evidence="2" id="KW-1133">Transmembrane helix</keyword>
<feature type="transmembrane region" description="Helical" evidence="2">
    <location>
        <begin position="20"/>
        <end position="43"/>
    </location>
</feature>
<proteinExistence type="predicted"/>
<comment type="caution">
    <text evidence="3">The sequence shown here is derived from an EMBL/GenBank/DDBJ whole genome shotgun (WGS) entry which is preliminary data.</text>
</comment>
<keyword evidence="2" id="KW-0472">Membrane</keyword>
<feature type="transmembrane region" description="Helical" evidence="2">
    <location>
        <begin position="237"/>
        <end position="256"/>
    </location>
</feature>
<evidence type="ECO:0000313" key="3">
    <source>
        <dbReference type="EMBL" id="KAF8487201.1"/>
    </source>
</evidence>
<feature type="transmembrane region" description="Helical" evidence="2">
    <location>
        <begin position="199"/>
        <end position="222"/>
    </location>
</feature>
<evidence type="ECO:0000256" key="1">
    <source>
        <dbReference type="SAM" id="MobiDB-lite"/>
    </source>
</evidence>
<feature type="region of interest" description="Disordered" evidence="1">
    <location>
        <begin position="315"/>
        <end position="347"/>
    </location>
</feature>
<protein>
    <submittedName>
        <fullName evidence="3">Uncharacterized protein</fullName>
    </submittedName>
</protein>
<sequence length="347" mass="38847">MVNFHDPKVIQSDAAAVSHFSLIVIGIFLWEFITNITFEWNYVVTKKRFRWPLLLYSTCRVSALGSAICSLIGEDDTHEINCQLWTTWMLIFVECEDLFAPSQSESWLFKGTRIAIWNYNRIVMAVTIGMCITNTGFLLRSAITFRSKWSNVSKTCILENSTQGRYNITVTTVTDVAQLIIMLIGLLRSRREMGGLLRYLYIQGLIWLVAVTLGEIPSAIFINLNLNEPWNEMFQQFAFYTMIICATRMYRALIFYDMDVEKYSDGPMAVSTLRFGALPGKGTATGIGIGIAASGGSTGAATTTADLSFVGTRDSEISRTEKITPVGDEQVQSHKGPSLLLTQDDPR</sequence>